<dbReference type="RefSeq" id="WP_169584559.1">
    <property type="nucleotide sequence ID" value="NZ_VCQU01000001.1"/>
</dbReference>
<dbReference type="PANTHER" id="PTHR30055:SF234">
    <property type="entry name" value="HTH-TYPE TRANSCRIPTIONAL REGULATOR BETI"/>
    <property type="match status" value="1"/>
</dbReference>
<evidence type="ECO:0000256" key="1">
    <source>
        <dbReference type="ARBA" id="ARBA00023015"/>
    </source>
</evidence>
<name>A0A848KCK8_9NOCA</name>
<dbReference type="SUPFAM" id="SSF46689">
    <property type="entry name" value="Homeodomain-like"/>
    <property type="match status" value="1"/>
</dbReference>
<reference evidence="6 7" key="1">
    <citation type="submission" date="2019-05" db="EMBL/GenBank/DDBJ databases">
        <authorList>
            <person name="Lee S.D."/>
        </authorList>
    </citation>
    <scope>NUCLEOTIDE SEQUENCE [LARGE SCALE GENOMIC DNA]</scope>
    <source>
        <strain evidence="6 7">YC2-7</strain>
    </source>
</reference>
<dbReference type="InterPro" id="IPR041490">
    <property type="entry name" value="KstR2_TetR_C"/>
</dbReference>
<dbReference type="EMBL" id="VCQU01000001">
    <property type="protein sequence ID" value="NMN93870.1"/>
    <property type="molecule type" value="Genomic_DNA"/>
</dbReference>
<dbReference type="GO" id="GO:0000976">
    <property type="term" value="F:transcription cis-regulatory region binding"/>
    <property type="evidence" value="ECO:0007669"/>
    <property type="project" value="TreeGrafter"/>
</dbReference>
<evidence type="ECO:0000256" key="4">
    <source>
        <dbReference type="PROSITE-ProRule" id="PRU00335"/>
    </source>
</evidence>
<dbReference type="PROSITE" id="PS50977">
    <property type="entry name" value="HTH_TETR_2"/>
    <property type="match status" value="1"/>
</dbReference>
<evidence type="ECO:0000256" key="3">
    <source>
        <dbReference type="ARBA" id="ARBA00023163"/>
    </source>
</evidence>
<evidence type="ECO:0000313" key="7">
    <source>
        <dbReference type="Proteomes" id="UP000535543"/>
    </source>
</evidence>
<dbReference type="SUPFAM" id="SSF48498">
    <property type="entry name" value="Tetracyclin repressor-like, C-terminal domain"/>
    <property type="match status" value="1"/>
</dbReference>
<sequence>MSIKQNRSNATRERILAAAALVLTRKGYAGTRLVDIAELAQLRAPAVYYYFESRDELVAEVMVVGQQRLRDHVSAALDALPPETPALERICTAIEAHLRVELELSDFATAVSRNSGQVPPDIRTELARESAEYHALWRSLLSEAQDDGVIRPDVDLRAARMLIIGALNWAPEWWNSSRGSVDSVVATAQSMIRHGLDAAPTLVSLIDRRSRCLESK</sequence>
<dbReference type="Pfam" id="PF17932">
    <property type="entry name" value="TetR_C_24"/>
    <property type="match status" value="1"/>
</dbReference>
<reference evidence="6 7" key="2">
    <citation type="submission" date="2020-06" db="EMBL/GenBank/DDBJ databases">
        <title>Antribacter stalactiti gen. nov., sp. nov., a new member of the family Nacardiaceae isolated from a cave.</title>
        <authorList>
            <person name="Kim I.S."/>
        </authorList>
    </citation>
    <scope>NUCLEOTIDE SEQUENCE [LARGE SCALE GENOMIC DNA]</scope>
    <source>
        <strain evidence="6 7">YC2-7</strain>
    </source>
</reference>
<feature type="DNA-binding region" description="H-T-H motif" evidence="4">
    <location>
        <begin position="32"/>
        <end position="51"/>
    </location>
</feature>
<feature type="domain" description="HTH tetR-type" evidence="5">
    <location>
        <begin position="9"/>
        <end position="69"/>
    </location>
</feature>
<dbReference type="AlphaFoldDB" id="A0A848KCK8"/>
<dbReference type="Gene3D" id="1.10.10.60">
    <property type="entry name" value="Homeodomain-like"/>
    <property type="match status" value="1"/>
</dbReference>
<evidence type="ECO:0000256" key="2">
    <source>
        <dbReference type="ARBA" id="ARBA00023125"/>
    </source>
</evidence>
<keyword evidence="7" id="KW-1185">Reference proteome</keyword>
<comment type="caution">
    <text evidence="6">The sequence shown here is derived from an EMBL/GenBank/DDBJ whole genome shotgun (WGS) entry which is preliminary data.</text>
</comment>
<keyword evidence="2 4" id="KW-0238">DNA-binding</keyword>
<dbReference type="GO" id="GO:0003700">
    <property type="term" value="F:DNA-binding transcription factor activity"/>
    <property type="evidence" value="ECO:0007669"/>
    <property type="project" value="TreeGrafter"/>
</dbReference>
<evidence type="ECO:0000313" key="6">
    <source>
        <dbReference type="EMBL" id="NMN93870.1"/>
    </source>
</evidence>
<dbReference type="InterPro" id="IPR050109">
    <property type="entry name" value="HTH-type_TetR-like_transc_reg"/>
</dbReference>
<dbReference type="InterPro" id="IPR036271">
    <property type="entry name" value="Tet_transcr_reg_TetR-rel_C_sf"/>
</dbReference>
<dbReference type="InterPro" id="IPR009057">
    <property type="entry name" value="Homeodomain-like_sf"/>
</dbReference>
<dbReference type="Pfam" id="PF00440">
    <property type="entry name" value="TetR_N"/>
    <property type="match status" value="1"/>
</dbReference>
<keyword evidence="3" id="KW-0804">Transcription</keyword>
<accession>A0A848KCK8</accession>
<gene>
    <name evidence="6" type="ORF">FGL95_02290</name>
</gene>
<dbReference type="Proteomes" id="UP000535543">
    <property type="component" value="Unassembled WGS sequence"/>
</dbReference>
<organism evidence="6 7">
    <name type="scientific">Antrihabitans stalactiti</name>
    <dbReference type="NCBI Taxonomy" id="2584121"/>
    <lineage>
        <taxon>Bacteria</taxon>
        <taxon>Bacillati</taxon>
        <taxon>Actinomycetota</taxon>
        <taxon>Actinomycetes</taxon>
        <taxon>Mycobacteriales</taxon>
        <taxon>Nocardiaceae</taxon>
        <taxon>Antrihabitans</taxon>
    </lineage>
</organism>
<dbReference type="Gene3D" id="1.10.357.10">
    <property type="entry name" value="Tetracycline Repressor, domain 2"/>
    <property type="match status" value="1"/>
</dbReference>
<proteinExistence type="predicted"/>
<dbReference type="PRINTS" id="PR00455">
    <property type="entry name" value="HTHTETR"/>
</dbReference>
<keyword evidence="1" id="KW-0805">Transcription regulation</keyword>
<dbReference type="InterPro" id="IPR001647">
    <property type="entry name" value="HTH_TetR"/>
</dbReference>
<dbReference type="PANTHER" id="PTHR30055">
    <property type="entry name" value="HTH-TYPE TRANSCRIPTIONAL REGULATOR RUTR"/>
    <property type="match status" value="1"/>
</dbReference>
<protein>
    <submittedName>
        <fullName evidence="6">TetR/AcrR family transcriptional regulator</fullName>
    </submittedName>
</protein>
<evidence type="ECO:0000259" key="5">
    <source>
        <dbReference type="PROSITE" id="PS50977"/>
    </source>
</evidence>